<dbReference type="Pfam" id="PF04958">
    <property type="entry name" value="AstA"/>
    <property type="match status" value="1"/>
</dbReference>
<dbReference type="GO" id="GO:0008791">
    <property type="term" value="F:arginine N-succinyltransferase activity"/>
    <property type="evidence" value="ECO:0007669"/>
    <property type="project" value="UniProtKB-UniRule"/>
</dbReference>
<dbReference type="InterPro" id="IPR016181">
    <property type="entry name" value="Acyl_CoA_acyltransferase"/>
</dbReference>
<dbReference type="RefSeq" id="WP_304995033.1">
    <property type="nucleotide sequence ID" value="NZ_CP101717.1"/>
</dbReference>
<evidence type="ECO:0000313" key="5">
    <source>
        <dbReference type="EMBL" id="WLD57747.1"/>
    </source>
</evidence>
<dbReference type="NCBIfam" id="TIGR03244">
    <property type="entry name" value="arg_catab_AstA"/>
    <property type="match status" value="1"/>
</dbReference>
<dbReference type="EMBL" id="CP101717">
    <property type="protein sequence ID" value="WLD57747.1"/>
    <property type="molecule type" value="Genomic_DNA"/>
</dbReference>
<organism evidence="5">
    <name type="scientific">Salinispirillum sp. LH 10-3-1</name>
    <dbReference type="NCBI Taxonomy" id="2952525"/>
    <lineage>
        <taxon>Bacteria</taxon>
        <taxon>Pseudomonadati</taxon>
        <taxon>Pseudomonadota</taxon>
        <taxon>Gammaproteobacteria</taxon>
        <taxon>Oceanospirillales</taxon>
        <taxon>Saccharospirillaceae</taxon>
        <taxon>Salinispirillum</taxon>
    </lineage>
</organism>
<dbReference type="GO" id="GO:0006527">
    <property type="term" value="P:L-arginine catabolic process"/>
    <property type="evidence" value="ECO:0007669"/>
    <property type="project" value="UniProtKB-UniRule"/>
</dbReference>
<gene>
    <name evidence="5" type="primary">astA</name>
    <name evidence="5" type="ORF">NFC81_13645</name>
</gene>
<name>A0AB38YF14_9GAMM</name>
<dbReference type="EC" id="2.3.1.109" evidence="4"/>
<accession>A0AB38YF14</accession>
<evidence type="ECO:0000256" key="4">
    <source>
        <dbReference type="NCBIfam" id="TIGR03244"/>
    </source>
</evidence>
<dbReference type="PANTHER" id="PTHR30420">
    <property type="entry name" value="N-SUCCINYLARGININE DIHYDROLASE"/>
    <property type="match status" value="1"/>
</dbReference>
<sequence length="349" mass="39152">MTIIRPIAESDLDSLISMARESGIGVTSLPDNPDLMKRKLARAVASFQQRLTPEESHYIFVIQETPDGPPVGLCGIEARIGRDEVWYNYRLGEVIQASKALGLYRRTPTLFLSNDLTGATELGSLYLREPYRRNRNGSVLSKSRYLFLASFPELFSSRVIAEMRGYSDADGNSPFWDGLGHRFFNMEFSDADFLTGSGDKVFIAELMPKFPIYVPMLPADAQNAISAVHPHTEPALAMLEAEGFRKNGYVDIFDAGPAVECELQRIGGVQRSERLHARIVEHKEKDSAIRPQWMISNERFSEFRAITATHIYRDGPNLELTPEQAEILRISAGDPIRVMSIKPEEPQDG</sequence>
<evidence type="ECO:0000256" key="3">
    <source>
        <dbReference type="ARBA" id="ARBA00023315"/>
    </source>
</evidence>
<keyword evidence="1" id="KW-0056">Arginine metabolism</keyword>
<dbReference type="InterPro" id="IPR017650">
    <property type="entry name" value="Arginine_N-succinylTrfase"/>
</dbReference>
<evidence type="ECO:0000256" key="1">
    <source>
        <dbReference type="ARBA" id="ARBA00022503"/>
    </source>
</evidence>
<keyword evidence="3 5" id="KW-0012">Acyltransferase</keyword>
<dbReference type="SUPFAM" id="SSF55729">
    <property type="entry name" value="Acyl-CoA N-acyltransferases (Nat)"/>
    <property type="match status" value="1"/>
</dbReference>
<protein>
    <recommendedName>
        <fullName evidence="4">Arginine N-succinyltransferase</fullName>
        <ecNumber evidence="4">2.3.1.109</ecNumber>
    </recommendedName>
</protein>
<evidence type="ECO:0000256" key="2">
    <source>
        <dbReference type="ARBA" id="ARBA00022679"/>
    </source>
</evidence>
<dbReference type="PANTHER" id="PTHR30420:SF1">
    <property type="entry name" value="ARGININE N-SUCCINYLTRANSFERASE"/>
    <property type="match status" value="1"/>
</dbReference>
<dbReference type="NCBIfam" id="TIGR03243">
    <property type="entry name" value="arg_catab_AOST"/>
    <property type="match status" value="1"/>
</dbReference>
<dbReference type="Gene3D" id="2.40.40.20">
    <property type="match status" value="1"/>
</dbReference>
<reference evidence="5" key="1">
    <citation type="submission" date="2022-07" db="EMBL/GenBank/DDBJ databases">
        <title>Complete genome sequence of Salinispirillum sp. LH10-3-1 capable of multiple carbohydrate inversion isolated from a soda lake.</title>
        <authorList>
            <person name="Liu J."/>
            <person name="Zhai Y."/>
            <person name="Zhang H."/>
            <person name="Yang H."/>
            <person name="Qu J."/>
            <person name="Li J."/>
        </authorList>
    </citation>
    <scope>NUCLEOTIDE SEQUENCE</scope>
    <source>
        <strain evidence="5">LH 10-3-1</strain>
    </source>
</reference>
<proteinExistence type="predicted"/>
<dbReference type="InterPro" id="IPR007041">
    <property type="entry name" value="Arg_succinylTrfase_AstA/AruG"/>
</dbReference>
<keyword evidence="2 5" id="KW-0808">Transferase</keyword>
<dbReference type="AlphaFoldDB" id="A0AB38YF14"/>